<reference evidence="2 3" key="1">
    <citation type="submission" date="2021-03" db="EMBL/GenBank/DDBJ databases">
        <title>Genomic Encyclopedia of Type Strains, Phase IV (KMG-IV): sequencing the most valuable type-strain genomes for metagenomic binning, comparative biology and taxonomic classification.</title>
        <authorList>
            <person name="Goeker M."/>
        </authorList>
    </citation>
    <scope>NUCLEOTIDE SEQUENCE [LARGE SCALE GENOMIC DNA]</scope>
    <source>
        <strain evidence="2 3">DSM 25609</strain>
    </source>
</reference>
<keyword evidence="3" id="KW-1185">Reference proteome</keyword>
<gene>
    <name evidence="2" type="ORF">J2Z83_002799</name>
</gene>
<dbReference type="Gene3D" id="3.80.10.10">
    <property type="entry name" value="Ribonuclease Inhibitor"/>
    <property type="match status" value="1"/>
</dbReference>
<comment type="caution">
    <text evidence="2">The sequence shown here is derived from an EMBL/GenBank/DDBJ whole genome shotgun (WGS) entry which is preliminary data.</text>
</comment>
<accession>A0ABS4II77</accession>
<dbReference type="InterPro" id="IPR001611">
    <property type="entry name" value="Leu-rich_rpt"/>
</dbReference>
<dbReference type="InterPro" id="IPR047111">
    <property type="entry name" value="YbaP-like"/>
</dbReference>
<dbReference type="InterPro" id="IPR002816">
    <property type="entry name" value="TraB/PrgY/GumN_fam"/>
</dbReference>
<evidence type="ECO:0000256" key="1">
    <source>
        <dbReference type="SAM" id="SignalP"/>
    </source>
</evidence>
<evidence type="ECO:0000313" key="2">
    <source>
        <dbReference type="EMBL" id="MBP1970663.1"/>
    </source>
</evidence>
<dbReference type="EMBL" id="JAGGKX010000015">
    <property type="protein sequence ID" value="MBP1970663.1"/>
    <property type="molecule type" value="Genomic_DNA"/>
</dbReference>
<dbReference type="PANTHER" id="PTHR40590">
    <property type="entry name" value="CYTOPLASMIC PROTEIN-RELATED"/>
    <property type="match status" value="1"/>
</dbReference>
<protein>
    <submittedName>
        <fullName evidence="2">Uncharacterized protein YbaP (TraB family)</fullName>
    </submittedName>
</protein>
<dbReference type="PANTHER" id="PTHR40590:SF1">
    <property type="entry name" value="CYTOPLASMIC PROTEIN"/>
    <property type="match status" value="1"/>
</dbReference>
<keyword evidence="1" id="KW-0732">Signal</keyword>
<sequence>MTFKKINLIGMFFLLLLVSACSSETISFEDESLEEVVLEELGMESEDVTEENLATIDSLDADNSNITNLEGIQSLQTLESLNLAGNEIEDLSPLSSLDQLENVHLGTVYITADENDTNWQTIEELEEQGLELDASVRLSFDEHEGPSEGVFYQVEEGDRTAYLLGSIHAGDEDLYPLHEDIETAFDSADHLAVEIDISDINEIESSQTIMQQGMYMDGSALSDQISEESYEEIVAYLSAFGIPEQMIDQFKPWFVSMMLAEVAMDQTNFTAEYGIDMYFMDKANEEDMPITSLESLEKQIEFLSSSPEEEQVDSLEATIAELDNYGEELTQMMRLWRSGNEEVFTELRNFDDGYDQIAMDERDLDMADQIEDFLTEPSNDEETYFIVVGALHLVGDESIVGLLEERGYDVVDGISN</sequence>
<dbReference type="Pfam" id="PF01963">
    <property type="entry name" value="TraB_PrgY_gumN"/>
    <property type="match status" value="1"/>
</dbReference>
<name>A0ABS4II77_9BACI</name>
<dbReference type="CDD" id="cd14789">
    <property type="entry name" value="Tiki"/>
    <property type="match status" value="1"/>
</dbReference>
<proteinExistence type="predicted"/>
<dbReference type="RefSeq" id="WP_209463773.1">
    <property type="nucleotide sequence ID" value="NZ_CP110224.1"/>
</dbReference>
<dbReference type="PROSITE" id="PS51257">
    <property type="entry name" value="PROKAR_LIPOPROTEIN"/>
    <property type="match status" value="1"/>
</dbReference>
<dbReference type="SUPFAM" id="SSF52075">
    <property type="entry name" value="Outer arm dynein light chain 1"/>
    <property type="match status" value="1"/>
</dbReference>
<feature type="signal peptide" evidence="1">
    <location>
        <begin position="1"/>
        <end position="22"/>
    </location>
</feature>
<dbReference type="Proteomes" id="UP001519345">
    <property type="component" value="Unassembled WGS sequence"/>
</dbReference>
<dbReference type="InterPro" id="IPR032675">
    <property type="entry name" value="LRR_dom_sf"/>
</dbReference>
<evidence type="ECO:0000313" key="3">
    <source>
        <dbReference type="Proteomes" id="UP001519345"/>
    </source>
</evidence>
<feature type="chain" id="PRO_5046031813" evidence="1">
    <location>
        <begin position="23"/>
        <end position="416"/>
    </location>
</feature>
<organism evidence="2 3">
    <name type="scientific">Virgibacillus natechei</name>
    <dbReference type="NCBI Taxonomy" id="1216297"/>
    <lineage>
        <taxon>Bacteria</taxon>
        <taxon>Bacillati</taxon>
        <taxon>Bacillota</taxon>
        <taxon>Bacilli</taxon>
        <taxon>Bacillales</taxon>
        <taxon>Bacillaceae</taxon>
        <taxon>Virgibacillus</taxon>
    </lineage>
</organism>
<dbReference type="PROSITE" id="PS51450">
    <property type="entry name" value="LRR"/>
    <property type="match status" value="1"/>
</dbReference>